<dbReference type="HOGENOM" id="CLU_1434646_0_0_1"/>
<name>A0A0C9X0L3_9AGAR</name>
<reference evidence="3" key="2">
    <citation type="submission" date="2015-01" db="EMBL/GenBank/DDBJ databases">
        <title>Evolutionary Origins and Diversification of the Mycorrhizal Mutualists.</title>
        <authorList>
            <consortium name="DOE Joint Genome Institute"/>
            <consortium name="Mycorrhizal Genomics Consortium"/>
            <person name="Kohler A."/>
            <person name="Kuo A."/>
            <person name="Nagy L.G."/>
            <person name="Floudas D."/>
            <person name="Copeland A."/>
            <person name="Barry K.W."/>
            <person name="Cichocki N."/>
            <person name="Veneault-Fourrey C."/>
            <person name="LaButti K."/>
            <person name="Lindquist E.A."/>
            <person name="Lipzen A."/>
            <person name="Lundell T."/>
            <person name="Morin E."/>
            <person name="Murat C."/>
            <person name="Riley R."/>
            <person name="Ohm R."/>
            <person name="Sun H."/>
            <person name="Tunlid A."/>
            <person name="Henrissat B."/>
            <person name="Grigoriev I.V."/>
            <person name="Hibbett D.S."/>
            <person name="Martin F."/>
        </authorList>
    </citation>
    <scope>NUCLEOTIDE SEQUENCE [LARGE SCALE GENOMIC DNA]</scope>
    <source>
        <strain evidence="3">LaAM-08-1</strain>
    </source>
</reference>
<evidence type="ECO:0000313" key="2">
    <source>
        <dbReference type="EMBL" id="KIK05615.1"/>
    </source>
</evidence>
<keyword evidence="3" id="KW-1185">Reference proteome</keyword>
<feature type="compositionally biased region" description="Basic and acidic residues" evidence="1">
    <location>
        <begin position="32"/>
        <end position="42"/>
    </location>
</feature>
<feature type="compositionally biased region" description="Basic and acidic residues" evidence="1">
    <location>
        <begin position="16"/>
        <end position="25"/>
    </location>
</feature>
<dbReference type="AlphaFoldDB" id="A0A0C9X0L3"/>
<protein>
    <submittedName>
        <fullName evidence="2">Uncharacterized protein</fullName>
    </submittedName>
</protein>
<sequence length="189" mass="21014">MADRSLQFKYLGTREGLPRQKEDRSSGGVLPSHRDEGEDHLPRHLTSVDVQPEWAADSWYRAGQATPTLGSPVNSSPPKALPTSAAEHYKSANTSSWAFAEDERQELAFSELLGTPRKDQQRLSTESMKVSRAFVFNGDKYKSNFSISTAICNMPDLADTSDAQGRRRPLDIVQVGLTSQVENDLNQKF</sequence>
<gene>
    <name evidence="2" type="ORF">K443DRAFT_3638</name>
</gene>
<accession>A0A0C9X0L3</accession>
<dbReference type="Proteomes" id="UP000054477">
    <property type="component" value="Unassembled WGS sequence"/>
</dbReference>
<dbReference type="EMBL" id="KN838558">
    <property type="protein sequence ID" value="KIK05615.1"/>
    <property type="molecule type" value="Genomic_DNA"/>
</dbReference>
<feature type="region of interest" description="Disordered" evidence="1">
    <location>
        <begin position="1"/>
        <end position="86"/>
    </location>
</feature>
<feature type="compositionally biased region" description="Polar residues" evidence="1">
    <location>
        <begin position="65"/>
        <end position="77"/>
    </location>
</feature>
<evidence type="ECO:0000256" key="1">
    <source>
        <dbReference type="SAM" id="MobiDB-lite"/>
    </source>
</evidence>
<reference evidence="2 3" key="1">
    <citation type="submission" date="2014-04" db="EMBL/GenBank/DDBJ databases">
        <authorList>
            <consortium name="DOE Joint Genome Institute"/>
            <person name="Kuo A."/>
            <person name="Kohler A."/>
            <person name="Nagy L.G."/>
            <person name="Floudas D."/>
            <person name="Copeland A."/>
            <person name="Barry K.W."/>
            <person name="Cichocki N."/>
            <person name="Veneault-Fourrey C."/>
            <person name="LaButti K."/>
            <person name="Lindquist E.A."/>
            <person name="Lipzen A."/>
            <person name="Lundell T."/>
            <person name="Morin E."/>
            <person name="Murat C."/>
            <person name="Sun H."/>
            <person name="Tunlid A."/>
            <person name="Henrissat B."/>
            <person name="Grigoriev I.V."/>
            <person name="Hibbett D.S."/>
            <person name="Martin F."/>
            <person name="Nordberg H.P."/>
            <person name="Cantor M.N."/>
            <person name="Hua S.X."/>
        </authorList>
    </citation>
    <scope>NUCLEOTIDE SEQUENCE [LARGE SCALE GENOMIC DNA]</scope>
    <source>
        <strain evidence="2 3">LaAM-08-1</strain>
    </source>
</reference>
<proteinExistence type="predicted"/>
<organism evidence="2 3">
    <name type="scientific">Laccaria amethystina LaAM-08-1</name>
    <dbReference type="NCBI Taxonomy" id="1095629"/>
    <lineage>
        <taxon>Eukaryota</taxon>
        <taxon>Fungi</taxon>
        <taxon>Dikarya</taxon>
        <taxon>Basidiomycota</taxon>
        <taxon>Agaricomycotina</taxon>
        <taxon>Agaricomycetes</taxon>
        <taxon>Agaricomycetidae</taxon>
        <taxon>Agaricales</taxon>
        <taxon>Agaricineae</taxon>
        <taxon>Hydnangiaceae</taxon>
        <taxon>Laccaria</taxon>
    </lineage>
</organism>
<evidence type="ECO:0000313" key="3">
    <source>
        <dbReference type="Proteomes" id="UP000054477"/>
    </source>
</evidence>